<feature type="region of interest" description="Disordered" evidence="1">
    <location>
        <begin position="37"/>
        <end position="96"/>
    </location>
</feature>
<accession>A0A8H4R0G3</accession>
<dbReference type="Proteomes" id="UP000521872">
    <property type="component" value="Unassembled WGS sequence"/>
</dbReference>
<dbReference type="EMBL" id="JAACJL010000015">
    <property type="protein sequence ID" value="KAF4620912.1"/>
    <property type="molecule type" value="Genomic_DNA"/>
</dbReference>
<reference evidence="2 3" key="1">
    <citation type="submission" date="2019-12" db="EMBL/GenBank/DDBJ databases">
        <authorList>
            <person name="Floudas D."/>
            <person name="Bentzer J."/>
            <person name="Ahren D."/>
            <person name="Johansson T."/>
            <person name="Persson P."/>
            <person name="Tunlid A."/>
        </authorList>
    </citation>
    <scope>NUCLEOTIDE SEQUENCE [LARGE SCALE GENOMIC DNA]</scope>
    <source>
        <strain evidence="2 3">CBS 102.39</strain>
    </source>
</reference>
<sequence length="96" mass="10717">MFLFLLNKTLVPGCRDRRQAAEDEEYAAQVEEAQLYNNTGPGVSHPMPVMTGNQNAQTGAQTDVPQGQDRANMIRDLRQDGPDVQSTRNHAERYAN</sequence>
<organism evidence="2 3">
    <name type="scientific">Agrocybe pediades</name>
    <dbReference type="NCBI Taxonomy" id="84607"/>
    <lineage>
        <taxon>Eukaryota</taxon>
        <taxon>Fungi</taxon>
        <taxon>Dikarya</taxon>
        <taxon>Basidiomycota</taxon>
        <taxon>Agaricomycotina</taxon>
        <taxon>Agaricomycetes</taxon>
        <taxon>Agaricomycetidae</taxon>
        <taxon>Agaricales</taxon>
        <taxon>Agaricineae</taxon>
        <taxon>Strophariaceae</taxon>
        <taxon>Agrocybe</taxon>
    </lineage>
</organism>
<proteinExistence type="predicted"/>
<feature type="compositionally biased region" description="Polar residues" evidence="1">
    <location>
        <begin position="51"/>
        <end position="65"/>
    </location>
</feature>
<gene>
    <name evidence="2" type="ORF">D9613_001071</name>
</gene>
<name>A0A8H4R0G3_9AGAR</name>
<keyword evidence="3" id="KW-1185">Reference proteome</keyword>
<dbReference type="AlphaFoldDB" id="A0A8H4R0G3"/>
<protein>
    <submittedName>
        <fullName evidence="2">Uncharacterized protein</fullName>
    </submittedName>
</protein>
<comment type="caution">
    <text evidence="2">The sequence shown here is derived from an EMBL/GenBank/DDBJ whole genome shotgun (WGS) entry which is preliminary data.</text>
</comment>
<evidence type="ECO:0000313" key="2">
    <source>
        <dbReference type="EMBL" id="KAF4620912.1"/>
    </source>
</evidence>
<evidence type="ECO:0000256" key="1">
    <source>
        <dbReference type="SAM" id="MobiDB-lite"/>
    </source>
</evidence>
<feature type="compositionally biased region" description="Basic and acidic residues" evidence="1">
    <location>
        <begin position="72"/>
        <end position="81"/>
    </location>
</feature>
<evidence type="ECO:0000313" key="3">
    <source>
        <dbReference type="Proteomes" id="UP000521872"/>
    </source>
</evidence>